<dbReference type="EMBL" id="JAIKTU010000005">
    <property type="protein sequence ID" value="MBY0755302.1"/>
    <property type="molecule type" value="Genomic_DNA"/>
</dbReference>
<dbReference type="PANTHER" id="PTHR43027">
    <property type="entry name" value="DOXORUBICIN RESISTANCE ABC TRANSPORTER PERMEASE PROTEIN DRRC-RELATED"/>
    <property type="match status" value="1"/>
</dbReference>
<organism evidence="7 8">
    <name type="scientific">Clostridium sardiniense</name>
    <name type="common">Clostridium absonum</name>
    <dbReference type="NCBI Taxonomy" id="29369"/>
    <lineage>
        <taxon>Bacteria</taxon>
        <taxon>Bacillati</taxon>
        <taxon>Bacillota</taxon>
        <taxon>Clostridia</taxon>
        <taxon>Eubacteriales</taxon>
        <taxon>Clostridiaceae</taxon>
        <taxon>Clostridium</taxon>
    </lineage>
</organism>
<feature type="transmembrane region" description="Helical" evidence="5">
    <location>
        <begin position="349"/>
        <end position="370"/>
    </location>
</feature>
<gene>
    <name evidence="7" type="ORF">K5V21_07515</name>
</gene>
<comment type="subcellular location">
    <subcellularLocation>
        <location evidence="1">Membrane</location>
        <topology evidence="1">Multi-pass membrane protein</topology>
    </subcellularLocation>
</comment>
<dbReference type="Proteomes" id="UP001299068">
    <property type="component" value="Unassembled WGS sequence"/>
</dbReference>
<dbReference type="RefSeq" id="WP_221860468.1">
    <property type="nucleotide sequence ID" value="NZ_JAIKTU010000005.1"/>
</dbReference>
<dbReference type="InterPro" id="IPR013525">
    <property type="entry name" value="ABC2_TM"/>
</dbReference>
<name>A0ABS7KXK5_CLOSR</name>
<feature type="transmembrane region" description="Helical" evidence="5">
    <location>
        <begin position="183"/>
        <end position="205"/>
    </location>
</feature>
<feature type="transmembrane region" description="Helical" evidence="5">
    <location>
        <begin position="226"/>
        <end position="248"/>
    </location>
</feature>
<keyword evidence="2 5" id="KW-0812">Transmembrane</keyword>
<dbReference type="Pfam" id="PF12698">
    <property type="entry name" value="ABC2_membrane_3"/>
    <property type="match status" value="1"/>
</dbReference>
<keyword evidence="4 5" id="KW-0472">Membrane</keyword>
<dbReference type="InterPro" id="IPR052902">
    <property type="entry name" value="ABC-2_transporter"/>
</dbReference>
<keyword evidence="3 5" id="KW-1133">Transmembrane helix</keyword>
<keyword evidence="8" id="KW-1185">Reference proteome</keyword>
<evidence type="ECO:0000259" key="6">
    <source>
        <dbReference type="Pfam" id="PF12698"/>
    </source>
</evidence>
<feature type="transmembrane region" description="Helical" evidence="5">
    <location>
        <begin position="268"/>
        <end position="287"/>
    </location>
</feature>
<evidence type="ECO:0000256" key="1">
    <source>
        <dbReference type="ARBA" id="ARBA00004141"/>
    </source>
</evidence>
<evidence type="ECO:0000313" key="7">
    <source>
        <dbReference type="EMBL" id="MBY0755302.1"/>
    </source>
</evidence>
<evidence type="ECO:0000256" key="2">
    <source>
        <dbReference type="ARBA" id="ARBA00022692"/>
    </source>
</evidence>
<dbReference type="PANTHER" id="PTHR43027:SF1">
    <property type="entry name" value="DOXORUBICIN RESISTANCE ABC TRANSPORTER PERMEASE PROTEIN DRRC-RELATED"/>
    <property type="match status" value="1"/>
</dbReference>
<feature type="transmembrane region" description="Helical" evidence="5">
    <location>
        <begin position="294"/>
        <end position="314"/>
    </location>
</feature>
<evidence type="ECO:0000256" key="3">
    <source>
        <dbReference type="ARBA" id="ARBA00022989"/>
    </source>
</evidence>
<evidence type="ECO:0000313" key="8">
    <source>
        <dbReference type="Proteomes" id="UP001299068"/>
    </source>
</evidence>
<evidence type="ECO:0000256" key="5">
    <source>
        <dbReference type="SAM" id="Phobius"/>
    </source>
</evidence>
<feature type="transmembrane region" description="Helical" evidence="5">
    <location>
        <begin position="20"/>
        <end position="41"/>
    </location>
</feature>
<reference evidence="7 8" key="1">
    <citation type="journal article" date="2021" name="Cell Host Microbe">
        <title>in vivo commensal control of Clostridioides difficile virulence.</title>
        <authorList>
            <person name="Girinathan B.P."/>
            <person name="Dibenedetto N."/>
            <person name="Worley J.N."/>
            <person name="Peltier J."/>
            <person name="Arrieta-Ortiz M.L."/>
            <person name="Rupa Christinal Immanuel S."/>
            <person name="Lavin R."/>
            <person name="Delaney M.L."/>
            <person name="Cummins C."/>
            <person name="Hoffmann M."/>
            <person name="Luo Y."/>
            <person name="Gonzalez-Escalona N."/>
            <person name="Allard M."/>
            <person name="Onderdonk A.B."/>
            <person name="Gerber G.K."/>
            <person name="Sonenshein A.L."/>
            <person name="Baliga N."/>
            <person name="Dupuy B."/>
            <person name="Bry L."/>
        </authorList>
    </citation>
    <scope>NUCLEOTIDE SEQUENCE [LARGE SCALE GENOMIC DNA]</scope>
    <source>
        <strain evidence="7 8">DSM 599</strain>
    </source>
</reference>
<accession>A0ABS7KXK5</accession>
<sequence>MKACIKGTILLVLRSPKYFIFSMLFPIFLTVLIGGVLGKYFNVSSTMVEKNVYYINNIGDTGKEIIDNLTKASESGGPKLTFDTISSSDEGKEKVRKEEDIFIELNKDKINVFIQSGNDFYYSYINSLISGITSRGEAIKLMYSINPIETGNILKADNGDNSKDSSIDVKLFDSEQAPTSFDYYAIAELTMMLLYLMLFPMGRYFEDKRTGIRERMKMLGISDFNYYFGSTIGYFIISFGTTLPSFLFSSLVLKTNWGSNPLLCYAGIQVFALASISIGTVVASFFNDEEKVEGVLQGVVFPVFSFLGGAYLALPDNVGGIFQIITNISPIRWLNRGIMQSIFNNSNKLLISSCAVALLVTAIMAAIMVVSGRRKEWRI</sequence>
<proteinExistence type="predicted"/>
<comment type="caution">
    <text evidence="7">The sequence shown here is derived from an EMBL/GenBank/DDBJ whole genome shotgun (WGS) entry which is preliminary data.</text>
</comment>
<evidence type="ECO:0000256" key="4">
    <source>
        <dbReference type="ARBA" id="ARBA00023136"/>
    </source>
</evidence>
<protein>
    <submittedName>
        <fullName evidence="7">ABC transporter permease</fullName>
    </submittedName>
</protein>
<feature type="domain" description="ABC-2 type transporter transmembrane" evidence="6">
    <location>
        <begin position="18"/>
        <end position="368"/>
    </location>
</feature>